<evidence type="ECO:0000313" key="2">
    <source>
        <dbReference type="Proteomes" id="UP001162164"/>
    </source>
</evidence>
<organism evidence="1 2">
    <name type="scientific">Molorchus minor</name>
    <dbReference type="NCBI Taxonomy" id="1323400"/>
    <lineage>
        <taxon>Eukaryota</taxon>
        <taxon>Metazoa</taxon>
        <taxon>Ecdysozoa</taxon>
        <taxon>Arthropoda</taxon>
        <taxon>Hexapoda</taxon>
        <taxon>Insecta</taxon>
        <taxon>Pterygota</taxon>
        <taxon>Neoptera</taxon>
        <taxon>Endopterygota</taxon>
        <taxon>Coleoptera</taxon>
        <taxon>Polyphaga</taxon>
        <taxon>Cucujiformia</taxon>
        <taxon>Chrysomeloidea</taxon>
        <taxon>Cerambycidae</taxon>
        <taxon>Lamiinae</taxon>
        <taxon>Monochamini</taxon>
        <taxon>Molorchus</taxon>
    </lineage>
</organism>
<reference evidence="1" key="1">
    <citation type="journal article" date="2023" name="Insect Mol. Biol.">
        <title>Genome sequencing provides insights into the evolution of gene families encoding plant cell wall-degrading enzymes in longhorned beetles.</title>
        <authorList>
            <person name="Shin N.R."/>
            <person name="Okamura Y."/>
            <person name="Kirsch R."/>
            <person name="Pauchet Y."/>
        </authorList>
    </citation>
    <scope>NUCLEOTIDE SEQUENCE</scope>
    <source>
        <strain evidence="1">MMC_N1</strain>
    </source>
</reference>
<protein>
    <submittedName>
        <fullName evidence="1">Uncharacterized protein</fullName>
    </submittedName>
</protein>
<proteinExistence type="predicted"/>
<dbReference type="Proteomes" id="UP001162164">
    <property type="component" value="Unassembled WGS sequence"/>
</dbReference>
<keyword evidence="2" id="KW-1185">Reference proteome</keyword>
<dbReference type="EMBL" id="JAPWTJ010000297">
    <property type="protein sequence ID" value="KAJ8979989.1"/>
    <property type="molecule type" value="Genomic_DNA"/>
</dbReference>
<evidence type="ECO:0000313" key="1">
    <source>
        <dbReference type="EMBL" id="KAJ8979989.1"/>
    </source>
</evidence>
<comment type="caution">
    <text evidence="1">The sequence shown here is derived from an EMBL/GenBank/DDBJ whole genome shotgun (WGS) entry which is preliminary data.</text>
</comment>
<sequence length="60" mass="6945">MPLSVAIDVYLKEVIRRTNSAVITSFIDTTLTYIVKTIENVGIIRQPQRYILYCHVLFSK</sequence>
<name>A0ABQ9JQZ7_9CUCU</name>
<gene>
    <name evidence="1" type="ORF">NQ317_016652</name>
</gene>
<accession>A0ABQ9JQZ7</accession>